<dbReference type="PANTHER" id="PTHR43416:SF5">
    <property type="entry name" value="DIHYDROLIPOYLLYSINE-RESIDUE SUCCINYLTRANSFERASE COMPONENT OF 2-OXOGLUTARATE DEHYDROGENASE COMPLEX, MITOCHONDRIAL"/>
    <property type="match status" value="1"/>
</dbReference>
<sequence length="115" mass="11610">MATEIKVPTLGESVSEATVARWLKKVGDAVAADEALVELETDKVTLEVNAPSAGTLAEIVAADGANVGVGALLGVLGEAGAAVAAPAEEFRRAHTCTPVTPISRMQPSAGKTSRT</sequence>
<evidence type="ECO:0000313" key="6">
    <source>
        <dbReference type="EMBL" id="OYD80082.1"/>
    </source>
</evidence>
<dbReference type="SUPFAM" id="SSF51230">
    <property type="entry name" value="Single hybrid motif"/>
    <property type="match status" value="1"/>
</dbReference>
<dbReference type="InterPro" id="IPR003016">
    <property type="entry name" value="2-oxoA_DH_lipoyl-BS"/>
</dbReference>
<evidence type="ECO:0000256" key="3">
    <source>
        <dbReference type="ARBA" id="ARBA00022823"/>
    </source>
</evidence>
<dbReference type="InterPro" id="IPR011053">
    <property type="entry name" value="Single_hybrid_motif"/>
</dbReference>
<gene>
    <name evidence="6" type="ORF">CHT98_33105</name>
</gene>
<keyword evidence="6" id="KW-0808">Transferase</keyword>
<dbReference type="InterPro" id="IPR000089">
    <property type="entry name" value="Biotin_lipoyl"/>
</dbReference>
<proteinExistence type="inferred from homology"/>
<accession>A0A235H344</accession>
<reference evidence="6 7" key="1">
    <citation type="submission" date="2017-07" db="EMBL/GenBank/DDBJ databases">
        <title>Whole genome sequence of Azospirillum brasilense 2A1, a potential biofertilizer strain.</title>
        <authorList>
            <person name="Fontana C.A."/>
            <person name="Toffoli L.M."/>
            <person name="Salazar S.M."/>
            <person name="Puglisi E."/>
            <person name="Pedraza R."/>
            <person name="Bassi D."/>
            <person name="Cocconcelli P.S."/>
        </authorList>
    </citation>
    <scope>NUCLEOTIDE SEQUENCE [LARGE SCALE GENOMIC DNA]</scope>
    <source>
        <strain evidence="6 7">2A1</strain>
    </source>
</reference>
<feature type="non-terminal residue" evidence="6">
    <location>
        <position position="115"/>
    </location>
</feature>
<protein>
    <submittedName>
        <fullName evidence="6">Dihydrolipoamide succinyltransferase</fullName>
    </submittedName>
</protein>
<evidence type="ECO:0000256" key="2">
    <source>
        <dbReference type="ARBA" id="ARBA00007317"/>
    </source>
</evidence>
<dbReference type="Gene3D" id="2.40.50.100">
    <property type="match status" value="1"/>
</dbReference>
<dbReference type="RefSeq" id="WP_349018294.1">
    <property type="nucleotide sequence ID" value="NZ_NOWT01000082.1"/>
</dbReference>
<comment type="similarity">
    <text evidence="2">Belongs to the 2-oxoacid dehydrogenase family.</text>
</comment>
<dbReference type="EMBL" id="NOWT01000082">
    <property type="protein sequence ID" value="OYD80082.1"/>
    <property type="molecule type" value="Genomic_DNA"/>
</dbReference>
<comment type="caution">
    <text evidence="6">The sequence shown here is derived from an EMBL/GenBank/DDBJ whole genome shotgun (WGS) entry which is preliminary data.</text>
</comment>
<evidence type="ECO:0000256" key="1">
    <source>
        <dbReference type="ARBA" id="ARBA00001938"/>
    </source>
</evidence>
<organism evidence="6 7">
    <name type="scientific">Azospirillum brasilense</name>
    <dbReference type="NCBI Taxonomy" id="192"/>
    <lineage>
        <taxon>Bacteria</taxon>
        <taxon>Pseudomonadati</taxon>
        <taxon>Pseudomonadota</taxon>
        <taxon>Alphaproteobacteria</taxon>
        <taxon>Rhodospirillales</taxon>
        <taxon>Azospirillaceae</taxon>
        <taxon>Azospirillum</taxon>
    </lineage>
</organism>
<dbReference type="PROSITE" id="PS00189">
    <property type="entry name" value="LIPOYL"/>
    <property type="match status" value="1"/>
</dbReference>
<evidence type="ECO:0000256" key="4">
    <source>
        <dbReference type="SAM" id="MobiDB-lite"/>
    </source>
</evidence>
<feature type="domain" description="Lipoyl-binding" evidence="5">
    <location>
        <begin position="2"/>
        <end position="77"/>
    </location>
</feature>
<dbReference type="GO" id="GO:0006099">
    <property type="term" value="P:tricarboxylic acid cycle"/>
    <property type="evidence" value="ECO:0007669"/>
    <property type="project" value="TreeGrafter"/>
</dbReference>
<comment type="cofactor">
    <cofactor evidence="1">
        <name>(R)-lipoate</name>
        <dbReference type="ChEBI" id="CHEBI:83088"/>
    </cofactor>
</comment>
<dbReference type="GO" id="GO:0004149">
    <property type="term" value="F:dihydrolipoyllysine-residue succinyltransferase activity"/>
    <property type="evidence" value="ECO:0007669"/>
    <property type="project" value="TreeGrafter"/>
</dbReference>
<dbReference type="PANTHER" id="PTHR43416">
    <property type="entry name" value="DIHYDROLIPOYLLYSINE-RESIDUE SUCCINYLTRANSFERASE COMPONENT OF 2-OXOGLUTARATE DEHYDROGENASE COMPLEX, MITOCHONDRIAL-RELATED"/>
    <property type="match status" value="1"/>
</dbReference>
<evidence type="ECO:0000259" key="5">
    <source>
        <dbReference type="PROSITE" id="PS50968"/>
    </source>
</evidence>
<evidence type="ECO:0000313" key="7">
    <source>
        <dbReference type="Proteomes" id="UP000215367"/>
    </source>
</evidence>
<dbReference type="CDD" id="cd06849">
    <property type="entry name" value="lipoyl_domain"/>
    <property type="match status" value="1"/>
</dbReference>
<dbReference type="AlphaFoldDB" id="A0A235H344"/>
<dbReference type="InterPro" id="IPR050537">
    <property type="entry name" value="2-oxoacid_dehydrogenase"/>
</dbReference>
<feature type="region of interest" description="Disordered" evidence="4">
    <location>
        <begin position="96"/>
        <end position="115"/>
    </location>
</feature>
<dbReference type="PROSITE" id="PS50968">
    <property type="entry name" value="BIOTINYL_LIPOYL"/>
    <property type="match status" value="1"/>
</dbReference>
<keyword evidence="3" id="KW-0450">Lipoyl</keyword>
<dbReference type="Proteomes" id="UP000215367">
    <property type="component" value="Unassembled WGS sequence"/>
</dbReference>
<name>A0A235H344_AZOBR</name>
<dbReference type="GO" id="GO:0005829">
    <property type="term" value="C:cytosol"/>
    <property type="evidence" value="ECO:0007669"/>
    <property type="project" value="TreeGrafter"/>
</dbReference>
<dbReference type="Pfam" id="PF00364">
    <property type="entry name" value="Biotin_lipoyl"/>
    <property type="match status" value="1"/>
</dbReference>
<feature type="compositionally biased region" description="Polar residues" evidence="4">
    <location>
        <begin position="97"/>
        <end position="115"/>
    </location>
</feature>